<feature type="transmembrane region" description="Helical" evidence="1">
    <location>
        <begin position="358"/>
        <end position="379"/>
    </location>
</feature>
<evidence type="ECO:0008006" key="4">
    <source>
        <dbReference type="Google" id="ProtNLM"/>
    </source>
</evidence>
<feature type="transmembrane region" description="Helical" evidence="1">
    <location>
        <begin position="391"/>
        <end position="409"/>
    </location>
</feature>
<dbReference type="Proteomes" id="UP001600165">
    <property type="component" value="Unassembled WGS sequence"/>
</dbReference>
<feature type="transmembrane region" description="Helical" evidence="1">
    <location>
        <begin position="20"/>
        <end position="41"/>
    </location>
</feature>
<comment type="caution">
    <text evidence="2">The sequence shown here is derived from an EMBL/GenBank/DDBJ whole genome shotgun (WGS) entry which is preliminary data.</text>
</comment>
<accession>A0ABW6IL31</accession>
<keyword evidence="1" id="KW-0812">Transmembrane</keyword>
<feature type="transmembrane region" description="Helical" evidence="1">
    <location>
        <begin position="177"/>
        <end position="200"/>
    </location>
</feature>
<feature type="transmembrane region" description="Helical" evidence="1">
    <location>
        <begin position="327"/>
        <end position="346"/>
    </location>
</feature>
<feature type="transmembrane region" description="Helical" evidence="1">
    <location>
        <begin position="126"/>
        <end position="144"/>
    </location>
</feature>
<name>A0ABW6IL31_9CYAN</name>
<feature type="transmembrane region" description="Helical" evidence="1">
    <location>
        <begin position="220"/>
        <end position="237"/>
    </location>
</feature>
<keyword evidence="1" id="KW-1133">Transmembrane helix</keyword>
<protein>
    <recommendedName>
        <fullName evidence="4">Glycosyltransferase RgtA/B/C/D-like domain-containing protein</fullName>
    </recommendedName>
</protein>
<keyword evidence="1" id="KW-0472">Membrane</keyword>
<evidence type="ECO:0000313" key="3">
    <source>
        <dbReference type="Proteomes" id="UP001600165"/>
    </source>
</evidence>
<feature type="transmembrane region" description="Helical" evidence="1">
    <location>
        <begin position="150"/>
        <end position="170"/>
    </location>
</feature>
<gene>
    <name evidence="2" type="ORF">ACFVKH_17360</name>
</gene>
<dbReference type="RefSeq" id="WP_377967395.1">
    <property type="nucleotide sequence ID" value="NZ_JBHZOL010000098.1"/>
</dbReference>
<keyword evidence="3" id="KW-1185">Reference proteome</keyword>
<dbReference type="EMBL" id="JBHZOL010000098">
    <property type="protein sequence ID" value="MFE4108054.1"/>
    <property type="molecule type" value="Genomic_DNA"/>
</dbReference>
<evidence type="ECO:0000256" key="1">
    <source>
        <dbReference type="SAM" id="Phobius"/>
    </source>
</evidence>
<reference evidence="2 3" key="1">
    <citation type="submission" date="2024-10" db="EMBL/GenBank/DDBJ databases">
        <authorList>
            <person name="Ratan Roy A."/>
            <person name="Morales Sandoval P.H."/>
            <person name="De Los Santos Villalobos S."/>
            <person name="Chakraborty S."/>
            <person name="Mukherjee J."/>
        </authorList>
    </citation>
    <scope>NUCLEOTIDE SEQUENCE [LARGE SCALE GENOMIC DNA]</scope>
    <source>
        <strain evidence="2 3">S1</strain>
    </source>
</reference>
<evidence type="ECO:0000313" key="2">
    <source>
        <dbReference type="EMBL" id="MFE4108054.1"/>
    </source>
</evidence>
<organism evidence="2 3">
    <name type="scientific">Almyronema epifaneia S1</name>
    <dbReference type="NCBI Taxonomy" id="2991925"/>
    <lineage>
        <taxon>Bacteria</taxon>
        <taxon>Bacillati</taxon>
        <taxon>Cyanobacteriota</taxon>
        <taxon>Cyanophyceae</taxon>
        <taxon>Nodosilineales</taxon>
        <taxon>Nodosilineaceae</taxon>
        <taxon>Almyronema</taxon>
        <taxon>Almyronema epifaneia</taxon>
    </lineage>
</organism>
<proteinExistence type="predicted"/>
<feature type="transmembrane region" description="Helical" evidence="1">
    <location>
        <begin position="101"/>
        <end position="119"/>
    </location>
</feature>
<feature type="transmembrane region" description="Helical" evidence="1">
    <location>
        <begin position="288"/>
        <end position="307"/>
    </location>
</feature>
<sequence>MTFLKKLGQSSATQLLTPYYGWLGLSLTVALFYGWQSWHFAISRDFFIQDDARQHIFWMQRFINPALFANDLIADYFQSVAPPGFTAFYHLFAKAGVDPLWLSKLLPAVLGILTTLYCFGVSLRLFPVPAAAFLSTLLLNQALWMEDDLASATPRAFLYPLLLAFLYYLLRGWQWAALAALALLGLFYPQMALLAIALLTLRLFRWPLPPLRLKKASADYQLWGAALLVLALILLPYKLGSTEFGPLITVAQAKALATFNYVDGYYGRSFFFSSNPLIFWLLGPRSGLLFWGILSPLCLSGLALPFLLKQPQKFPSVKQVSAEIKLLAQLVLASLILFGLAHLLLFQLHFPNRYVYHSFRIVLAIAAGISLYIYFAAFLKALPRWSLRQKGAIALPLSLVVLLLVAPFLPQLTLANQLFKPAREPALHQFLRQQPIASLVVSLDKEAENIPTFSQRSTLVAREYAFPYHWGYYTQFRQRVLALTAAQYSNQPEQISQFIQQFAADFWLLDKQSFTSEYVIKNRLLREFQATEMVLQALENPETLVLPKLIERCTVLDMNSRVLLAASCVDQAAHVAIEQSN</sequence>